<dbReference type="SUPFAM" id="SSF53098">
    <property type="entry name" value="Ribonuclease H-like"/>
    <property type="match status" value="1"/>
</dbReference>
<accession>A0AA40LX07</accession>
<dbReference type="Proteomes" id="UP001177744">
    <property type="component" value="Unassembled WGS sequence"/>
</dbReference>
<name>A0AA40LX07_CNENI</name>
<reference evidence="2" key="1">
    <citation type="submission" date="2023-06" db="EMBL/GenBank/DDBJ databases">
        <title>Reference genome for the Northern bat (Eptesicus nilssonii), a most northern bat species.</title>
        <authorList>
            <person name="Laine V.N."/>
            <person name="Pulliainen A.T."/>
            <person name="Lilley T.M."/>
        </authorList>
    </citation>
    <scope>NUCLEOTIDE SEQUENCE</scope>
    <source>
        <strain evidence="2">BLF_Eptnil</strain>
        <tissue evidence="2">Kidney</tissue>
    </source>
</reference>
<dbReference type="PANTHER" id="PTHR45913">
    <property type="entry name" value="EPM2A-INTERACTING PROTEIN 1"/>
    <property type="match status" value="1"/>
</dbReference>
<keyword evidence="3" id="KW-1185">Reference proteome</keyword>
<dbReference type="PANTHER" id="PTHR45913:SF22">
    <property type="entry name" value="SCAN BOX DOMAIN-CONTAINING PROTEIN"/>
    <property type="match status" value="1"/>
</dbReference>
<feature type="region of interest" description="Disordered" evidence="1">
    <location>
        <begin position="1"/>
        <end position="80"/>
    </location>
</feature>
<dbReference type="EMBL" id="JAULJE010000001">
    <property type="protein sequence ID" value="KAK1346652.1"/>
    <property type="molecule type" value="Genomic_DNA"/>
</dbReference>
<protein>
    <recommendedName>
        <fullName evidence="4">HAT C-terminal dimerisation domain-containing protein</fullName>
    </recommendedName>
</protein>
<evidence type="ECO:0000313" key="3">
    <source>
        <dbReference type="Proteomes" id="UP001177744"/>
    </source>
</evidence>
<organism evidence="2 3">
    <name type="scientific">Cnephaeus nilssonii</name>
    <name type="common">Northern bat</name>
    <name type="synonym">Eptesicus nilssonii</name>
    <dbReference type="NCBI Taxonomy" id="3371016"/>
    <lineage>
        <taxon>Eukaryota</taxon>
        <taxon>Metazoa</taxon>
        <taxon>Chordata</taxon>
        <taxon>Craniata</taxon>
        <taxon>Vertebrata</taxon>
        <taxon>Euteleostomi</taxon>
        <taxon>Mammalia</taxon>
        <taxon>Eutheria</taxon>
        <taxon>Laurasiatheria</taxon>
        <taxon>Chiroptera</taxon>
        <taxon>Yangochiroptera</taxon>
        <taxon>Vespertilionidae</taxon>
        <taxon>Cnephaeus</taxon>
    </lineage>
</organism>
<evidence type="ECO:0008006" key="4">
    <source>
        <dbReference type="Google" id="ProtNLM"/>
    </source>
</evidence>
<evidence type="ECO:0000313" key="2">
    <source>
        <dbReference type="EMBL" id="KAK1346652.1"/>
    </source>
</evidence>
<sequence>MSHQKSSELTDSSVNISNKDDAKRVTRRVRRLTRTQGRVPHPAQDAPHPDQGRGPHRTRGAWLAGPRGAQPHPDPGPKSKHFKQLTFFATLDVPNNALLFHTEVRWLSRGKVLKHVFELRDELKCFFNQKARPQFEALFSDKSELQKIAYLVDIFAILNELNLSLQGPNATCLDLCEKIQSLQMKLQLWQKKKKMDENKIYMLPTLSYFFEEHDIEPDKRITMIISVKEHLHMLADEISSYFPNLPDTPFALARSPFTVKVEDVPETVQEEFIELINSDAARTDFSTMPVTKFWIKCLQSYPVLSETVLRLLLPFLTTYLCETRFSSLLVIKSKYRSILVVEDDLLCALAKTAPRISDR</sequence>
<feature type="non-terminal residue" evidence="2">
    <location>
        <position position="359"/>
    </location>
</feature>
<dbReference type="AlphaFoldDB" id="A0AA40LX07"/>
<gene>
    <name evidence="2" type="ORF">QTO34_000512</name>
</gene>
<evidence type="ECO:0000256" key="1">
    <source>
        <dbReference type="SAM" id="MobiDB-lite"/>
    </source>
</evidence>
<dbReference type="InterPro" id="IPR012337">
    <property type="entry name" value="RNaseH-like_sf"/>
</dbReference>
<proteinExistence type="predicted"/>
<comment type="caution">
    <text evidence="2">The sequence shown here is derived from an EMBL/GenBank/DDBJ whole genome shotgun (WGS) entry which is preliminary data.</text>
</comment>